<name>A0A8H3FVV7_9LECA</name>
<sequence>MYDTIYLALTISKAWAPEFANLDLRLPGTTNVKVCVIDIAVDIPSVTSNPWSDVANGTARVILGVIKQLNRMPNLETIHVWHSGLVYSLEANFYYPSSLDRELRSFLLLKDYQGTTGYKDHYQAPIAHPLDDPLLSISLELSTNDGTRYGRAFTCHVRRPMVELSHAGPEISIIQEVQPDNNMPLKYGTISVPEGPDLSMIPDVCPSSLSMPSTAYSTDCEEDRGLSIKPTRSNSEIQEPNSEEDTQPKEGSQRESRSGSESKARDDARVGNGTIDTEQSIEQDIELEERPSIGTSHESGETWQPSFADYSWL</sequence>
<gene>
    <name evidence="2" type="ORF">HETSPECPRED_008171</name>
</gene>
<feature type="compositionally biased region" description="Polar residues" evidence="1">
    <location>
        <begin position="207"/>
        <end position="217"/>
    </location>
</feature>
<reference evidence="2" key="1">
    <citation type="submission" date="2021-03" db="EMBL/GenBank/DDBJ databases">
        <authorList>
            <person name="Tagirdzhanova G."/>
        </authorList>
    </citation>
    <scope>NUCLEOTIDE SEQUENCE</scope>
</reference>
<accession>A0A8H3FVV7</accession>
<evidence type="ECO:0000313" key="3">
    <source>
        <dbReference type="Proteomes" id="UP000664521"/>
    </source>
</evidence>
<dbReference type="EMBL" id="CAJPDS010000060">
    <property type="protein sequence ID" value="CAF9931699.1"/>
    <property type="molecule type" value="Genomic_DNA"/>
</dbReference>
<dbReference type="Proteomes" id="UP000664521">
    <property type="component" value="Unassembled WGS sequence"/>
</dbReference>
<feature type="compositionally biased region" description="Basic and acidic residues" evidence="1">
    <location>
        <begin position="246"/>
        <end position="269"/>
    </location>
</feature>
<dbReference type="AlphaFoldDB" id="A0A8H3FVV7"/>
<keyword evidence="3" id="KW-1185">Reference proteome</keyword>
<protein>
    <submittedName>
        <fullName evidence="2">Uncharacterized protein</fullName>
    </submittedName>
</protein>
<evidence type="ECO:0000313" key="2">
    <source>
        <dbReference type="EMBL" id="CAF9931699.1"/>
    </source>
</evidence>
<organism evidence="2 3">
    <name type="scientific">Heterodermia speciosa</name>
    <dbReference type="NCBI Taxonomy" id="116794"/>
    <lineage>
        <taxon>Eukaryota</taxon>
        <taxon>Fungi</taxon>
        <taxon>Dikarya</taxon>
        <taxon>Ascomycota</taxon>
        <taxon>Pezizomycotina</taxon>
        <taxon>Lecanoromycetes</taxon>
        <taxon>OSLEUM clade</taxon>
        <taxon>Lecanoromycetidae</taxon>
        <taxon>Caliciales</taxon>
        <taxon>Physciaceae</taxon>
        <taxon>Heterodermia</taxon>
    </lineage>
</organism>
<feature type="compositionally biased region" description="Polar residues" evidence="1">
    <location>
        <begin position="293"/>
        <end position="305"/>
    </location>
</feature>
<proteinExistence type="predicted"/>
<comment type="caution">
    <text evidence="2">The sequence shown here is derived from an EMBL/GenBank/DDBJ whole genome shotgun (WGS) entry which is preliminary data.</text>
</comment>
<evidence type="ECO:0000256" key="1">
    <source>
        <dbReference type="SAM" id="MobiDB-lite"/>
    </source>
</evidence>
<feature type="region of interest" description="Disordered" evidence="1">
    <location>
        <begin position="194"/>
        <end position="313"/>
    </location>
</feature>
<feature type="compositionally biased region" description="Polar residues" evidence="1">
    <location>
        <begin position="230"/>
        <end position="240"/>
    </location>
</feature>